<dbReference type="Proteomes" id="UP000051886">
    <property type="component" value="Unassembled WGS sequence"/>
</dbReference>
<evidence type="ECO:0008006" key="3">
    <source>
        <dbReference type="Google" id="ProtNLM"/>
    </source>
</evidence>
<protein>
    <recommendedName>
        <fullName evidence="3">Cell surface hydrolase</fullName>
    </recommendedName>
</protein>
<name>A0A0R2L2S3_9LACO</name>
<dbReference type="Gene3D" id="3.40.50.1820">
    <property type="entry name" value="alpha/beta hydrolase"/>
    <property type="match status" value="1"/>
</dbReference>
<accession>A0A0R2L2S3</accession>
<dbReference type="AlphaFoldDB" id="A0A0R2L2S3"/>
<dbReference type="InterPro" id="IPR029058">
    <property type="entry name" value="AB_hydrolase_fold"/>
</dbReference>
<dbReference type="EMBL" id="JQCN01000069">
    <property type="protein sequence ID" value="KRN95938.1"/>
    <property type="molecule type" value="Genomic_DNA"/>
</dbReference>
<dbReference type="STRING" id="449659.IV66_GL000966"/>
<organism evidence="1 2">
    <name type="scientific">Ligilactobacillus pobuzihii</name>
    <dbReference type="NCBI Taxonomy" id="449659"/>
    <lineage>
        <taxon>Bacteria</taxon>
        <taxon>Bacillati</taxon>
        <taxon>Bacillota</taxon>
        <taxon>Bacilli</taxon>
        <taxon>Lactobacillales</taxon>
        <taxon>Lactobacillaceae</taxon>
        <taxon>Ligilactobacillus</taxon>
    </lineage>
</organism>
<keyword evidence="2" id="KW-1185">Reference proteome</keyword>
<dbReference type="InterPro" id="IPR010315">
    <property type="entry name" value="DUF915_hydro-like"/>
</dbReference>
<dbReference type="SUPFAM" id="SSF53474">
    <property type="entry name" value="alpha/beta-Hydrolases"/>
    <property type="match status" value="1"/>
</dbReference>
<reference evidence="1 2" key="1">
    <citation type="journal article" date="2015" name="Genome Announc.">
        <title>Expanding the biotechnology potential of lactobacilli through comparative genomics of 213 strains and associated genera.</title>
        <authorList>
            <person name="Sun Z."/>
            <person name="Harris H.M."/>
            <person name="McCann A."/>
            <person name="Guo C."/>
            <person name="Argimon S."/>
            <person name="Zhang W."/>
            <person name="Yang X."/>
            <person name="Jeffery I.B."/>
            <person name="Cooney J.C."/>
            <person name="Kagawa T.F."/>
            <person name="Liu W."/>
            <person name="Song Y."/>
            <person name="Salvetti E."/>
            <person name="Wrobel A."/>
            <person name="Rasinkangas P."/>
            <person name="Parkhill J."/>
            <person name="Rea M.C."/>
            <person name="O'Sullivan O."/>
            <person name="Ritari J."/>
            <person name="Douillard F.P."/>
            <person name="Paul Ross R."/>
            <person name="Yang R."/>
            <person name="Briner A.E."/>
            <person name="Felis G.E."/>
            <person name="de Vos W.M."/>
            <person name="Barrangou R."/>
            <person name="Klaenhammer T.R."/>
            <person name="Caufield P.W."/>
            <person name="Cui Y."/>
            <person name="Zhang H."/>
            <person name="O'Toole P.W."/>
        </authorList>
    </citation>
    <scope>NUCLEOTIDE SEQUENCE [LARGE SCALE GENOMIC DNA]</scope>
    <source>
        <strain evidence="1 2">NBRC 103219</strain>
    </source>
</reference>
<comment type="caution">
    <text evidence="1">The sequence shown here is derived from an EMBL/GenBank/DDBJ whole genome shotgun (WGS) entry which is preliminary data.</text>
</comment>
<dbReference type="PATRIC" id="fig|449659.4.peg.971"/>
<dbReference type="Pfam" id="PF06028">
    <property type="entry name" value="DUF915"/>
    <property type="match status" value="1"/>
</dbReference>
<evidence type="ECO:0000313" key="1">
    <source>
        <dbReference type="EMBL" id="KRN95938.1"/>
    </source>
</evidence>
<sequence length="285" mass="32421">MFAGALIWAGHTFEKRHSKNSNYDMSAIPTIMMHGWSSSLRAEEPLIKTAADNRIITEEVVIHVTKANKLKVQGKLTGKKNNPIILVQFDNNRVGEFRYARGLHRIVKYLQKRYDLEKFNVIGHSMGSYAWAYYSLRWGADPDLPQLNKMILLAGPYDGILNKGHANQPTNGELAGLWDDSPRANTLGENGKPKIIHDEYKVLLKRRNNFPKNARVLNIYGDLGDGTDSDGLVSVPSARSLRYLVEKRAKSYEEYKVEGQQGQHSNLHIDNEEVSKEIVNYLWKK</sequence>
<gene>
    <name evidence="1" type="ORF">IV66_GL000966</name>
</gene>
<proteinExistence type="predicted"/>
<evidence type="ECO:0000313" key="2">
    <source>
        <dbReference type="Proteomes" id="UP000051886"/>
    </source>
</evidence>